<dbReference type="AlphaFoldDB" id="A0A4Z2BWY9"/>
<dbReference type="Proteomes" id="UP000516260">
    <property type="component" value="Chromosome 17"/>
</dbReference>
<protein>
    <submittedName>
        <fullName evidence="1">Uncharacterized protein</fullName>
    </submittedName>
</protein>
<comment type="caution">
    <text evidence="1">The sequence shown here is derived from an EMBL/GenBank/DDBJ whole genome shotgun (WGS) entry which is preliminary data.</text>
</comment>
<gene>
    <name evidence="1" type="ORF">fugu_016048</name>
</gene>
<dbReference type="GO" id="GO:0005031">
    <property type="term" value="F:tumor necrosis factor receptor activity"/>
    <property type="evidence" value="ECO:0007669"/>
    <property type="project" value="TreeGrafter"/>
</dbReference>
<dbReference type="PANTHER" id="PTHR47134">
    <property type="entry name" value="TUMOR NECROSIS FACTOR RECEPTOR SUPERFAMILY MEMBER 11A"/>
    <property type="match status" value="1"/>
</dbReference>
<organism evidence="1 2">
    <name type="scientific">Takifugu bimaculatus</name>
    <dbReference type="NCBI Taxonomy" id="433685"/>
    <lineage>
        <taxon>Eukaryota</taxon>
        <taxon>Metazoa</taxon>
        <taxon>Chordata</taxon>
        <taxon>Craniata</taxon>
        <taxon>Vertebrata</taxon>
        <taxon>Euteleostomi</taxon>
        <taxon>Actinopterygii</taxon>
        <taxon>Neopterygii</taxon>
        <taxon>Teleostei</taxon>
        <taxon>Neoteleostei</taxon>
        <taxon>Acanthomorphata</taxon>
        <taxon>Eupercaria</taxon>
        <taxon>Tetraodontiformes</taxon>
        <taxon>Tetradontoidea</taxon>
        <taxon>Tetraodontidae</taxon>
        <taxon>Takifugu</taxon>
    </lineage>
</organism>
<dbReference type="InterPro" id="IPR053075">
    <property type="entry name" value="TNFRSF11A"/>
</dbReference>
<sequence>MSQTVEAALGNTLHMLISQPISQQGIFLIAHARVQNDSYVTTFDPLVCFVANGNLVRSHFFFCSAQVSGSNNTTFISSGQVMNFSGEVIVVYVGHSSPGSDGTDQGGVFRNPVQEEANESALHFQSIPRAQDSISHDALQDETLPVQEMMER</sequence>
<dbReference type="GO" id="GO:0009897">
    <property type="term" value="C:external side of plasma membrane"/>
    <property type="evidence" value="ECO:0007669"/>
    <property type="project" value="TreeGrafter"/>
</dbReference>
<dbReference type="EMBL" id="SWLE01000009">
    <property type="protein sequence ID" value="TNM96387.1"/>
    <property type="molecule type" value="Genomic_DNA"/>
</dbReference>
<dbReference type="GO" id="GO:0001503">
    <property type="term" value="P:ossification"/>
    <property type="evidence" value="ECO:0007669"/>
    <property type="project" value="TreeGrafter"/>
</dbReference>
<evidence type="ECO:0000313" key="1">
    <source>
        <dbReference type="EMBL" id="TNM96387.1"/>
    </source>
</evidence>
<dbReference type="GO" id="GO:0019955">
    <property type="term" value="F:cytokine binding"/>
    <property type="evidence" value="ECO:0007669"/>
    <property type="project" value="TreeGrafter"/>
</dbReference>
<dbReference type="GO" id="GO:0045780">
    <property type="term" value="P:positive regulation of bone resorption"/>
    <property type="evidence" value="ECO:0007669"/>
    <property type="project" value="TreeGrafter"/>
</dbReference>
<accession>A0A4Z2BWY9</accession>
<dbReference type="PANTHER" id="PTHR47134:SF1">
    <property type="entry name" value="TUMOR NECROSIS FACTOR RECEPTOR SUPERFAMILY MEMBER 11A"/>
    <property type="match status" value="1"/>
</dbReference>
<evidence type="ECO:0000313" key="2">
    <source>
        <dbReference type="Proteomes" id="UP000516260"/>
    </source>
</evidence>
<dbReference type="GO" id="GO:0070555">
    <property type="term" value="P:response to interleukin-1"/>
    <property type="evidence" value="ECO:0007669"/>
    <property type="project" value="TreeGrafter"/>
</dbReference>
<keyword evidence="2" id="KW-1185">Reference proteome</keyword>
<dbReference type="GO" id="GO:0072674">
    <property type="term" value="P:multinuclear osteoclast differentiation"/>
    <property type="evidence" value="ECO:0007669"/>
    <property type="project" value="TreeGrafter"/>
</dbReference>
<reference evidence="1 2" key="1">
    <citation type="submission" date="2019-04" db="EMBL/GenBank/DDBJ databases">
        <title>The sequence and de novo assembly of Takifugu bimaculatus genome using PacBio and Hi-C technologies.</title>
        <authorList>
            <person name="Xu P."/>
            <person name="Liu B."/>
            <person name="Zhou Z."/>
        </authorList>
    </citation>
    <scope>NUCLEOTIDE SEQUENCE [LARGE SCALE GENOMIC DNA]</scope>
    <source>
        <strain evidence="1">TB-2018</strain>
        <tissue evidence="1">Muscle</tissue>
    </source>
</reference>
<name>A0A4Z2BWY9_9TELE</name>
<proteinExistence type="predicted"/>